<dbReference type="GO" id="GO:0016020">
    <property type="term" value="C:membrane"/>
    <property type="evidence" value="ECO:0007669"/>
    <property type="project" value="UniProtKB-SubCell"/>
</dbReference>
<dbReference type="OrthoDB" id="529367at2759"/>
<feature type="transmembrane region" description="Helical" evidence="7">
    <location>
        <begin position="271"/>
        <end position="291"/>
    </location>
</feature>
<protein>
    <submittedName>
        <fullName evidence="8">MPR-like GPCR protein</fullName>
    </submittedName>
</protein>
<dbReference type="GO" id="GO:0038023">
    <property type="term" value="F:signaling receptor activity"/>
    <property type="evidence" value="ECO:0007669"/>
    <property type="project" value="TreeGrafter"/>
</dbReference>
<evidence type="ECO:0000256" key="6">
    <source>
        <dbReference type="PIRSR" id="PIRSR604254-1"/>
    </source>
</evidence>
<dbReference type="GO" id="GO:0046872">
    <property type="term" value="F:metal ion binding"/>
    <property type="evidence" value="ECO:0007669"/>
    <property type="project" value="UniProtKB-KW"/>
</dbReference>
<dbReference type="PANTHER" id="PTHR20855">
    <property type="entry name" value="ADIPOR/PROGESTIN RECEPTOR-RELATED"/>
    <property type="match status" value="1"/>
</dbReference>
<reference evidence="8 9" key="1">
    <citation type="journal article" date="2018" name="Nat. Ecol. Evol.">
        <title>Pezizomycetes genomes reveal the molecular basis of ectomycorrhizal truffle lifestyle.</title>
        <authorList>
            <person name="Murat C."/>
            <person name="Payen T."/>
            <person name="Noel B."/>
            <person name="Kuo A."/>
            <person name="Morin E."/>
            <person name="Chen J."/>
            <person name="Kohler A."/>
            <person name="Krizsan K."/>
            <person name="Balestrini R."/>
            <person name="Da Silva C."/>
            <person name="Montanini B."/>
            <person name="Hainaut M."/>
            <person name="Levati E."/>
            <person name="Barry K.W."/>
            <person name="Belfiori B."/>
            <person name="Cichocki N."/>
            <person name="Clum A."/>
            <person name="Dockter R.B."/>
            <person name="Fauchery L."/>
            <person name="Guy J."/>
            <person name="Iotti M."/>
            <person name="Le Tacon F."/>
            <person name="Lindquist E.A."/>
            <person name="Lipzen A."/>
            <person name="Malagnac F."/>
            <person name="Mello A."/>
            <person name="Molinier V."/>
            <person name="Miyauchi S."/>
            <person name="Poulain J."/>
            <person name="Riccioni C."/>
            <person name="Rubini A."/>
            <person name="Sitrit Y."/>
            <person name="Splivallo R."/>
            <person name="Traeger S."/>
            <person name="Wang M."/>
            <person name="Zifcakova L."/>
            <person name="Wipf D."/>
            <person name="Zambonelli A."/>
            <person name="Paolocci F."/>
            <person name="Nowrousian M."/>
            <person name="Ottonello S."/>
            <person name="Baldrian P."/>
            <person name="Spatafora J.W."/>
            <person name="Henrissat B."/>
            <person name="Nagy L.G."/>
            <person name="Aury J.M."/>
            <person name="Wincker P."/>
            <person name="Grigoriev I.V."/>
            <person name="Bonfante P."/>
            <person name="Martin F.M."/>
        </authorList>
    </citation>
    <scope>NUCLEOTIDE SEQUENCE [LARGE SCALE GENOMIC DNA]</scope>
    <source>
        <strain evidence="8 9">ATCC MYA-4762</strain>
    </source>
</reference>
<dbReference type="STRING" id="1051890.A0A3N4L8U9"/>
<feature type="transmembrane region" description="Helical" evidence="7">
    <location>
        <begin position="232"/>
        <end position="250"/>
    </location>
</feature>
<feature type="transmembrane region" description="Helical" evidence="7">
    <location>
        <begin position="198"/>
        <end position="220"/>
    </location>
</feature>
<evidence type="ECO:0000256" key="5">
    <source>
        <dbReference type="ARBA" id="ARBA00023136"/>
    </source>
</evidence>
<feature type="transmembrane region" description="Helical" evidence="7">
    <location>
        <begin position="102"/>
        <end position="123"/>
    </location>
</feature>
<dbReference type="AlphaFoldDB" id="A0A3N4L8U9"/>
<feature type="binding site" evidence="6">
    <location>
        <position position="273"/>
    </location>
    <ligand>
        <name>Zn(2+)</name>
        <dbReference type="ChEBI" id="CHEBI:29105"/>
    </ligand>
</feature>
<dbReference type="PANTHER" id="PTHR20855:SF52">
    <property type="entry name" value="ADIPONECTIN RECEPTOR PROTEIN"/>
    <property type="match status" value="1"/>
</dbReference>
<evidence type="ECO:0000256" key="7">
    <source>
        <dbReference type="SAM" id="Phobius"/>
    </source>
</evidence>
<feature type="binding site" evidence="6">
    <location>
        <position position="123"/>
    </location>
    <ligand>
        <name>Zn(2+)</name>
        <dbReference type="ChEBI" id="CHEBI:29105"/>
    </ligand>
</feature>
<dbReference type="GO" id="GO:0006882">
    <property type="term" value="P:intracellular zinc ion homeostasis"/>
    <property type="evidence" value="ECO:0007669"/>
    <property type="project" value="TreeGrafter"/>
</dbReference>
<comment type="subcellular location">
    <subcellularLocation>
        <location evidence="1">Membrane</location>
        <topology evidence="1">Multi-pass membrane protein</topology>
    </subcellularLocation>
</comment>
<evidence type="ECO:0000256" key="3">
    <source>
        <dbReference type="ARBA" id="ARBA00022692"/>
    </source>
</evidence>
<evidence type="ECO:0000313" key="8">
    <source>
        <dbReference type="EMBL" id="RPB19327.1"/>
    </source>
</evidence>
<keyword evidence="5 7" id="KW-0472">Membrane</keyword>
<evidence type="ECO:0000256" key="1">
    <source>
        <dbReference type="ARBA" id="ARBA00004141"/>
    </source>
</evidence>
<dbReference type="InterPro" id="IPR004254">
    <property type="entry name" value="AdipoR/HlyIII-related"/>
</dbReference>
<keyword evidence="9" id="KW-1185">Reference proteome</keyword>
<feature type="binding site" evidence="6">
    <location>
        <position position="269"/>
    </location>
    <ligand>
        <name>Zn(2+)</name>
        <dbReference type="ChEBI" id="CHEBI:29105"/>
    </ligand>
</feature>
<organism evidence="8 9">
    <name type="scientific">Terfezia boudieri ATCC MYA-4762</name>
    <dbReference type="NCBI Taxonomy" id="1051890"/>
    <lineage>
        <taxon>Eukaryota</taxon>
        <taxon>Fungi</taxon>
        <taxon>Dikarya</taxon>
        <taxon>Ascomycota</taxon>
        <taxon>Pezizomycotina</taxon>
        <taxon>Pezizomycetes</taxon>
        <taxon>Pezizales</taxon>
        <taxon>Pezizaceae</taxon>
        <taxon>Terfezia</taxon>
    </lineage>
</organism>
<dbReference type="Pfam" id="PF03006">
    <property type="entry name" value="HlyIII"/>
    <property type="match status" value="1"/>
</dbReference>
<gene>
    <name evidence="8" type="ORF">L211DRAFT_794436</name>
</gene>
<accession>A0A3N4L8U9</accession>
<dbReference type="EMBL" id="ML121591">
    <property type="protein sequence ID" value="RPB19327.1"/>
    <property type="molecule type" value="Genomic_DNA"/>
</dbReference>
<comment type="similarity">
    <text evidence="2">Belongs to the ADIPOR family.</text>
</comment>
<sequence length="307" mass="34827">MPNPPQTKPDTSKHSSETRTLLSYKEIPPWHQDNDYILHGYRPISNSSLECLTSWSYLHNETVNIFSHLIPALLALAIALALETVNRKFFLFYYPEATRGDIIAFTFYLLSASLCLGISTAYHTLMNHSELVSNLWLRMDFLGIIILIEGCFVSGIYVTFYCEPSLQRLYWGMIVTLGILTALVVVNPKCQGRRWRTFRLSLFVATGLSAVAPICHGLKLFGWDQMNKYSGLPYYLLEGLLLVVGAYFYNTRIPETFKPGAFDIWGSSHQIFHLLVVSAAAVHLYGIWSAFDYNYTQRRCAPGLVGL</sequence>
<evidence type="ECO:0000256" key="4">
    <source>
        <dbReference type="ARBA" id="ARBA00022989"/>
    </source>
</evidence>
<feature type="transmembrane region" description="Helical" evidence="7">
    <location>
        <begin position="169"/>
        <end position="186"/>
    </location>
</feature>
<evidence type="ECO:0000256" key="2">
    <source>
        <dbReference type="ARBA" id="ARBA00007018"/>
    </source>
</evidence>
<evidence type="ECO:0000313" key="9">
    <source>
        <dbReference type="Proteomes" id="UP000267821"/>
    </source>
</evidence>
<keyword evidence="4 7" id="KW-1133">Transmembrane helix</keyword>
<keyword evidence="6" id="KW-0479">Metal-binding</keyword>
<dbReference type="InParanoid" id="A0A3N4L8U9"/>
<keyword evidence="6" id="KW-0862">Zinc</keyword>
<dbReference type="Proteomes" id="UP000267821">
    <property type="component" value="Unassembled WGS sequence"/>
</dbReference>
<proteinExistence type="inferred from homology"/>
<feature type="transmembrane region" description="Helical" evidence="7">
    <location>
        <begin position="63"/>
        <end position="82"/>
    </location>
</feature>
<feature type="transmembrane region" description="Helical" evidence="7">
    <location>
        <begin position="135"/>
        <end position="157"/>
    </location>
</feature>
<name>A0A3N4L8U9_9PEZI</name>
<keyword evidence="3 7" id="KW-0812">Transmembrane</keyword>